<evidence type="ECO:0000313" key="1">
    <source>
        <dbReference type="EMBL" id="QZE13574.1"/>
    </source>
</evidence>
<protein>
    <submittedName>
        <fullName evidence="1">Outer membrane beta-barrel protein</fullName>
    </submittedName>
</protein>
<accession>A0AC61NDJ3</accession>
<keyword evidence="2" id="KW-1185">Reference proteome</keyword>
<evidence type="ECO:0000313" key="2">
    <source>
        <dbReference type="Proteomes" id="UP000826212"/>
    </source>
</evidence>
<name>A0AC61NDJ3_9BACT</name>
<gene>
    <name evidence="1" type="ORF">K4L44_13480</name>
</gene>
<sequence>MKFINQIISIVVLLLLTFPVSSKPSKIVIRGVVFCEKEPIPFASVALYSVNKAELLGGAISDETGKYNIQTSYHKGYVLVISSIGYQKREIVIEKITPIINQAIQLKRTVTDLGEVQVKASAIQNKIDRDVITVTKQMRQGAPTTSYLLRKSPGIDVDYVNESITVDGNSNVLLMVDGSRIDARYIKNLPSKRIEKMEIFREANGRYAMEGYNAVINIILKKNYRGFSSNIEDTEVFSTNDNNGSHFKYFSTQNIQADYTQDKLLVYATGVRYDQSSYDTMGDQFVFGRKKIISMNSDSKNYNQNNNVGFLTGKVGFDYKLSSKQTLGVQYSYNSKPDDDNIKTSDYTRSVYDDLEDKTPSSSYKMFDEIKNKENSHSFQTILKTELSDRSKLNIEGYYNLSNSINTTTFINSNQNTGTNQKIDKRSDYLKTVIEYDHKIGKKGNLALGYNYIWKLLNDSVNSSFLSNTGLPVNVSDYSSTVTVYDRKEMYHRVYGNLNFPLSKKLVAGFGYGVEWNKLGDVNSYQVQHLPYARVMYKPNTKLSFVLNYKVNTHNPYRSQTLDYKRPVDEYEAYLGNADLEGYSTHRVDLAISMFGNKLRITPYYSNSKGTITQWGLGLEEVDGQKRYVYSYINADKYDRMGVVFSSNIRFTKKLNFSIMGSYNHYKIGYQDITKEEDALVYRAQLVYSLRKYGLVFGAIYKNNLQKEPLLMGYSMKGNDHLACLVMKNWRKSGLFLMAYYGIPAEGDLFDYSIDNKWIDDRPDIHYQRKHSMSTAVLKGIGMVKIGWRFNKGKTHKKMKRQDLEEKKEITNSTVF</sequence>
<reference evidence="1" key="1">
    <citation type="submission" date="2021-08" db="EMBL/GenBank/DDBJ databases">
        <title>Novel anaerobic bacterium isolated from sea squirt in East Sea, Republic of Korea.</title>
        <authorList>
            <person name="Nguyen T.H."/>
            <person name="Li Z."/>
            <person name="Lee Y.-J."/>
            <person name="Ko J."/>
            <person name="Kim S.-G."/>
        </authorList>
    </citation>
    <scope>NUCLEOTIDE SEQUENCE</scope>
    <source>
        <strain evidence="1">KCTC 25031</strain>
    </source>
</reference>
<dbReference type="EMBL" id="CP081303">
    <property type="protein sequence ID" value="QZE13574.1"/>
    <property type="molecule type" value="Genomic_DNA"/>
</dbReference>
<dbReference type="Proteomes" id="UP000826212">
    <property type="component" value="Chromosome"/>
</dbReference>
<organism evidence="1 2">
    <name type="scientific">Halosquirtibacter laminarini</name>
    <dbReference type="NCBI Taxonomy" id="3374600"/>
    <lineage>
        <taxon>Bacteria</taxon>
        <taxon>Pseudomonadati</taxon>
        <taxon>Bacteroidota</taxon>
        <taxon>Bacteroidia</taxon>
        <taxon>Marinilabiliales</taxon>
        <taxon>Prolixibacteraceae</taxon>
        <taxon>Halosquirtibacter</taxon>
    </lineage>
</organism>
<proteinExistence type="predicted"/>